<dbReference type="InterPro" id="IPR045220">
    <property type="entry name" value="FRHB/FDHB/HCAR-like"/>
</dbReference>
<accession>B4S608</accession>
<dbReference type="EMBL" id="CP001108">
    <property type="protein sequence ID" value="ACF45659.1"/>
    <property type="molecule type" value="Genomic_DNA"/>
</dbReference>
<reference evidence="3" key="1">
    <citation type="submission" date="2008-06" db="EMBL/GenBank/DDBJ databases">
        <title>Complete sequence of chromosome of Prosthecochloris aestuarii DSM 271.</title>
        <authorList>
            <consortium name="US DOE Joint Genome Institute"/>
            <person name="Lucas S."/>
            <person name="Copeland A."/>
            <person name="Lapidus A."/>
            <person name="Glavina del Rio T."/>
            <person name="Dalin E."/>
            <person name="Tice H."/>
            <person name="Bruce D."/>
            <person name="Goodwin L."/>
            <person name="Pitluck S."/>
            <person name="Schmutz J."/>
            <person name="Larimer F."/>
            <person name="Land M."/>
            <person name="Hauser L."/>
            <person name="Kyrpides N."/>
            <person name="Anderson I."/>
            <person name="Liu Z."/>
            <person name="Li T."/>
            <person name="Zhao F."/>
            <person name="Overmann J."/>
            <person name="Bryant D.A."/>
            <person name="Richardson P."/>
        </authorList>
    </citation>
    <scope>NUCLEOTIDE SEQUENCE [LARGE SCALE GENOMIC DNA]</scope>
    <source>
        <strain evidence="3">DSM 271</strain>
    </source>
</reference>
<dbReference type="GO" id="GO:0052592">
    <property type="term" value="F:oxidoreductase activity, acting on CH or CH2 groups, with an iron-sulfur protein as acceptor"/>
    <property type="evidence" value="ECO:0007669"/>
    <property type="project" value="TreeGrafter"/>
</dbReference>
<dbReference type="Pfam" id="PF04422">
    <property type="entry name" value="FrhB_FdhB_N"/>
    <property type="match status" value="1"/>
</dbReference>
<dbReference type="PANTHER" id="PTHR31332">
    <property type="entry name" value="7-HYDROXYMETHYL CHLOROPHYLL A REDUCTASE, CHLOROPLASTIC"/>
    <property type="match status" value="1"/>
</dbReference>
<organism evidence="3 4">
    <name type="scientific">Prosthecochloris aestuarii (strain DSM 271 / SK 413)</name>
    <dbReference type="NCBI Taxonomy" id="290512"/>
    <lineage>
        <taxon>Bacteria</taxon>
        <taxon>Pseudomonadati</taxon>
        <taxon>Chlorobiota</taxon>
        <taxon>Chlorobiia</taxon>
        <taxon>Chlorobiales</taxon>
        <taxon>Chlorobiaceae</taxon>
        <taxon>Prosthecochloris</taxon>
    </lineage>
</organism>
<feature type="domain" description="Coenzyme F420 hydrogenase/dehydrogenase beta subunit C-terminal" evidence="2">
    <location>
        <begin position="127"/>
        <end position="276"/>
    </location>
</feature>
<evidence type="ECO:0000259" key="2">
    <source>
        <dbReference type="Pfam" id="PF04432"/>
    </source>
</evidence>
<dbReference type="STRING" id="290512.Paes_0603"/>
<evidence type="ECO:0000313" key="4">
    <source>
        <dbReference type="Proteomes" id="UP000002725"/>
    </source>
</evidence>
<dbReference type="InterPro" id="IPR007525">
    <property type="entry name" value="FrhB_FdhB_C"/>
</dbReference>
<feature type="domain" description="Coenzyme F420 hydrogenase/dehydrogenase beta subunit N-terminal" evidence="1">
    <location>
        <begin position="45"/>
        <end position="118"/>
    </location>
</feature>
<dbReference type="PANTHER" id="PTHR31332:SF0">
    <property type="entry name" value="7-HYDROXYMETHYL CHLOROPHYLL A REDUCTASE, CHLOROPLASTIC"/>
    <property type="match status" value="1"/>
</dbReference>
<proteinExistence type="predicted"/>
<dbReference type="AlphaFoldDB" id="B4S608"/>
<keyword evidence="4" id="KW-1185">Reference proteome</keyword>
<dbReference type="InterPro" id="IPR007516">
    <property type="entry name" value="Co_F420_Hydgase/DH_bsu_N"/>
</dbReference>
<sequence>MHESIQSCVFKNGWLGESEKKLFGRQRDLHDPVEMRFGITLERFSATLQHPLPGAQWGGIITRMALKAFENNTIEAVVTLHRTRENQFFSQPVLAETAQEIYDSRGNKPVLSPVLRSLETAYRKGIKKLLVIGAACHLHVLRDFQERFTYLQDMEIFTIGIPCVDNIDRQRWPWVLKRMSRSPLSAMHMEFMQDFRIHIRHTNGMVEKVPFFSLPQELSDPSIFPVACMSCFDYLNSLADVTVGYLAAELRPDEKRQWVLVRTQKGKTLIDAIRNELTCYPEEGKWDCKKFVMNTAEATIASMKVQSRTYSPDRKIPLWLGHILSGVLSLAGPKGIGFAHYSTDFHLIRHYYYVRERFPEQLERLVPRHVRSILEEYDLPL</sequence>
<dbReference type="HOGENOM" id="CLU_038110_0_0_10"/>
<gene>
    <name evidence="3" type="ordered locus">Paes_0603</name>
</gene>
<protein>
    <submittedName>
        <fullName evidence="3">Coenzyme F420 hydrogenase/dehydrogenase beta subunit domain protein</fullName>
    </submittedName>
</protein>
<evidence type="ECO:0000259" key="1">
    <source>
        <dbReference type="Pfam" id="PF04422"/>
    </source>
</evidence>
<evidence type="ECO:0000313" key="3">
    <source>
        <dbReference type="EMBL" id="ACF45659.1"/>
    </source>
</evidence>
<dbReference type="Proteomes" id="UP000002725">
    <property type="component" value="Chromosome"/>
</dbReference>
<dbReference type="KEGG" id="paa:Paes_0603"/>
<dbReference type="eggNOG" id="COG1035">
    <property type="taxonomic scope" value="Bacteria"/>
</dbReference>
<dbReference type="Pfam" id="PF04432">
    <property type="entry name" value="FrhB_FdhB_C"/>
    <property type="match status" value="1"/>
</dbReference>
<name>B4S608_PROA2</name>